<evidence type="ECO:0000313" key="2">
    <source>
        <dbReference type="Proteomes" id="UP000318313"/>
    </source>
</evidence>
<organism evidence="1 2">
    <name type="scientific">Gimesia fumaroli</name>
    <dbReference type="NCBI Taxonomy" id="2527976"/>
    <lineage>
        <taxon>Bacteria</taxon>
        <taxon>Pseudomonadati</taxon>
        <taxon>Planctomycetota</taxon>
        <taxon>Planctomycetia</taxon>
        <taxon>Planctomycetales</taxon>
        <taxon>Planctomycetaceae</taxon>
        <taxon>Gimesia</taxon>
    </lineage>
</organism>
<dbReference type="Proteomes" id="UP000318313">
    <property type="component" value="Chromosome"/>
</dbReference>
<accession>A0A518ICP0</accession>
<keyword evidence="2" id="KW-1185">Reference proteome</keyword>
<name>A0A518ICP0_9PLAN</name>
<dbReference type="KEGG" id="gfm:Enr17x_28980"/>
<dbReference type="RefSeq" id="WP_145309643.1">
    <property type="nucleotide sequence ID" value="NZ_CP037452.1"/>
</dbReference>
<proteinExistence type="predicted"/>
<sequence length="298" mass="31617">MTLGAMQNYVIYPAVFDSLTVNHMLSIGFSSNIQKLIAMAGGSPDPALIAEVARENEIRMSTGDIGTVLTAVSPTNALLVTSSGEIQFQQRADGGTYKTTAEHVTLNSTRGMLLPRTISSSQDSQEAASLELSYIPFRVGSNAPFVVNVDQTLTGAPAVNVLYKQGPIVFENTLLLDIQDMSTDFGLTFNHWRGSGDIAATTGSITKREPKMEFTGRNLKLLNSIGGGLVGMTNGITQYYRRIGYADASNNHIAITFSSGVYEVTDVSGQGENSVDQKVTVSGVGTISVSLTSAIPSS</sequence>
<evidence type="ECO:0000313" key="1">
    <source>
        <dbReference type="EMBL" id="QDV50853.1"/>
    </source>
</evidence>
<gene>
    <name evidence="1" type="ORF">Enr17x_28980</name>
</gene>
<reference evidence="1 2" key="1">
    <citation type="submission" date="2019-03" db="EMBL/GenBank/DDBJ databases">
        <title>Deep-cultivation of Planctomycetes and their phenomic and genomic characterization uncovers novel biology.</title>
        <authorList>
            <person name="Wiegand S."/>
            <person name="Jogler M."/>
            <person name="Boedeker C."/>
            <person name="Pinto D."/>
            <person name="Vollmers J."/>
            <person name="Rivas-Marin E."/>
            <person name="Kohn T."/>
            <person name="Peeters S.H."/>
            <person name="Heuer A."/>
            <person name="Rast P."/>
            <person name="Oberbeckmann S."/>
            <person name="Bunk B."/>
            <person name="Jeske O."/>
            <person name="Meyerdierks A."/>
            <person name="Storesund J.E."/>
            <person name="Kallscheuer N."/>
            <person name="Luecker S."/>
            <person name="Lage O.M."/>
            <person name="Pohl T."/>
            <person name="Merkel B.J."/>
            <person name="Hornburger P."/>
            <person name="Mueller R.-W."/>
            <person name="Bruemmer F."/>
            <person name="Labrenz M."/>
            <person name="Spormann A.M."/>
            <person name="Op den Camp H."/>
            <person name="Overmann J."/>
            <person name="Amann R."/>
            <person name="Jetten M.S.M."/>
            <person name="Mascher T."/>
            <person name="Medema M.H."/>
            <person name="Devos D.P."/>
            <person name="Kaster A.-K."/>
            <person name="Ovreas L."/>
            <person name="Rohde M."/>
            <person name="Galperin M.Y."/>
            <person name="Jogler C."/>
        </authorList>
    </citation>
    <scope>NUCLEOTIDE SEQUENCE [LARGE SCALE GENOMIC DNA]</scope>
    <source>
        <strain evidence="1 2">Enr17</strain>
    </source>
</reference>
<protein>
    <submittedName>
        <fullName evidence="1">Uncharacterized protein</fullName>
    </submittedName>
</protein>
<dbReference type="AlphaFoldDB" id="A0A518ICP0"/>
<dbReference type="EMBL" id="CP037452">
    <property type="protein sequence ID" value="QDV50853.1"/>
    <property type="molecule type" value="Genomic_DNA"/>
</dbReference>